<accession>A0A844BPR7</accession>
<dbReference type="AlphaFoldDB" id="A0A844BPR7"/>
<evidence type="ECO:0000313" key="2">
    <source>
        <dbReference type="Proteomes" id="UP000466730"/>
    </source>
</evidence>
<comment type="caution">
    <text evidence="1">The sequence shown here is derived from an EMBL/GenBank/DDBJ whole genome shotgun (WGS) entry which is preliminary data.</text>
</comment>
<name>A0A844BPR7_9RHOB</name>
<dbReference type="Pfam" id="PF20115">
    <property type="entry name" value="DUF6505"/>
    <property type="match status" value="1"/>
</dbReference>
<organism evidence="1 2">
    <name type="scientific">Rhodovulum strictum</name>
    <dbReference type="NCBI Taxonomy" id="58314"/>
    <lineage>
        <taxon>Bacteria</taxon>
        <taxon>Pseudomonadati</taxon>
        <taxon>Pseudomonadota</taxon>
        <taxon>Alphaproteobacteria</taxon>
        <taxon>Rhodobacterales</taxon>
        <taxon>Paracoccaceae</taxon>
        <taxon>Rhodovulum</taxon>
    </lineage>
</organism>
<dbReference type="EMBL" id="WJPO01000022">
    <property type="protein sequence ID" value="MRH21967.1"/>
    <property type="molecule type" value="Genomic_DNA"/>
</dbReference>
<evidence type="ECO:0000313" key="1">
    <source>
        <dbReference type="EMBL" id="MRH21967.1"/>
    </source>
</evidence>
<proteinExistence type="predicted"/>
<sequence length="187" mass="19910">MIRLPRTIRLDASDPVVFGAAAEPGEWAVPGTFLFAGRDPASLTRKQAIAFRSGFLGIESFGFSTLVVIAEATGAEHAAAIDQLAAQLVARLGAPDPATARPAATEEIALAADLCRDHAAGMLVALHRTWEGGAIREQFRTLRPRDETAFSAGYLRGHDRAFHIVEEEDAPPVDLLSLRDGAVRGQG</sequence>
<dbReference type="RefSeq" id="WP_343030868.1">
    <property type="nucleotide sequence ID" value="NZ_BAAADI010000004.1"/>
</dbReference>
<dbReference type="InterPro" id="IPR045442">
    <property type="entry name" value="DUF6505"/>
</dbReference>
<keyword evidence="2" id="KW-1185">Reference proteome</keyword>
<reference evidence="1 2" key="1">
    <citation type="submission" date="2019-11" db="EMBL/GenBank/DDBJ databases">
        <title>Draft Whole-Genome sequence of the marine photosynthetic bacterium Rhodovulum strictum DSM 11289.</title>
        <authorList>
            <person name="Kyndt J.A."/>
            <person name="Meyer T.E."/>
        </authorList>
    </citation>
    <scope>NUCLEOTIDE SEQUENCE [LARGE SCALE GENOMIC DNA]</scope>
    <source>
        <strain evidence="1 2">DSM 11289</strain>
    </source>
</reference>
<dbReference type="Proteomes" id="UP000466730">
    <property type="component" value="Unassembled WGS sequence"/>
</dbReference>
<protein>
    <submittedName>
        <fullName evidence="1">Uncharacterized protein</fullName>
    </submittedName>
</protein>
<gene>
    <name evidence="1" type="ORF">GH815_13285</name>
</gene>